<name>A0A3P5XJ58_9RHOB</name>
<comment type="subunit">
    <text evidence="4">EntB, EntD, EntE, and EntF form a multienzyme complex called enterobactin synthase.</text>
</comment>
<proteinExistence type="inferred from homology"/>
<feature type="binding site" evidence="12">
    <location>
        <position position="121"/>
    </location>
    <ligand>
        <name>CoA</name>
        <dbReference type="ChEBI" id="CHEBI:57287"/>
    </ligand>
</feature>
<dbReference type="EMBL" id="UXAW01000062">
    <property type="protein sequence ID" value="VDC27713.1"/>
    <property type="molecule type" value="Genomic_DNA"/>
</dbReference>
<evidence type="ECO:0000256" key="2">
    <source>
        <dbReference type="ARBA" id="ARBA00004993"/>
    </source>
</evidence>
<keyword evidence="7" id="KW-0259">Enterobactin biosynthesis</keyword>
<dbReference type="InterPro" id="IPR041354">
    <property type="entry name" value="4PPT_N"/>
</dbReference>
<organism evidence="16 17">
    <name type="scientific">Pseudogemmobacter humi</name>
    <dbReference type="NCBI Taxonomy" id="2483812"/>
    <lineage>
        <taxon>Bacteria</taxon>
        <taxon>Pseudomonadati</taxon>
        <taxon>Pseudomonadota</taxon>
        <taxon>Alphaproteobacteria</taxon>
        <taxon>Rhodobacterales</taxon>
        <taxon>Paracoccaceae</taxon>
        <taxon>Pseudogemmobacter</taxon>
    </lineage>
</organism>
<evidence type="ECO:0000256" key="13">
    <source>
        <dbReference type="PIRSR" id="PIRSR603542-2"/>
    </source>
</evidence>
<feature type="domain" description="4'-phosphopantetheinyl transferase N-terminal" evidence="15">
    <location>
        <begin position="53"/>
        <end position="112"/>
    </location>
</feature>
<dbReference type="GO" id="GO:0000287">
    <property type="term" value="F:magnesium ion binding"/>
    <property type="evidence" value="ECO:0007669"/>
    <property type="project" value="InterPro"/>
</dbReference>
<comment type="function">
    <text evidence="1">Involved in the biosynthesis of the siderophore enterobactin (enterochelin), which is a macrocyclic trimeric lactone of N-(2,3-dihydroxybenzoyl)-serine. The serine trilactone serves as a scaffolding for the three catechol functionalities that provide hexadentate coordination for the tightly ligated iron(2+) atoms. Plays an essential role in the assembly of the enterobactin by catalyzing the transfer of the 4'-phosphopantetheine (Ppant) moiety from coenzyme A to the apo-domains of both EntB (ArCP domain) and EntF (PCP domain) to yield their holo-forms which make them competent for the activation of 2,3-dihydroxybenzoate (DHB) and L-serine, respectively.</text>
</comment>
<evidence type="ECO:0000259" key="15">
    <source>
        <dbReference type="Pfam" id="PF17837"/>
    </source>
</evidence>
<dbReference type="SUPFAM" id="SSF56214">
    <property type="entry name" value="4'-phosphopantetheinyl transferase"/>
    <property type="match status" value="1"/>
</dbReference>
<evidence type="ECO:0000256" key="9">
    <source>
        <dbReference type="ARBA" id="ARBA00031996"/>
    </source>
</evidence>
<evidence type="ECO:0000256" key="10">
    <source>
        <dbReference type="ARBA" id="ARBA00049176"/>
    </source>
</evidence>
<dbReference type="GO" id="GO:0008897">
    <property type="term" value="F:holo-[acyl-carrier-protein] synthase activity"/>
    <property type="evidence" value="ECO:0007669"/>
    <property type="project" value="InterPro"/>
</dbReference>
<evidence type="ECO:0000313" key="16">
    <source>
        <dbReference type="EMBL" id="VDC27713.1"/>
    </source>
</evidence>
<comment type="catalytic activity">
    <reaction evidence="10">
        <text>apo-[aryl-carrier protein] + CoA = holo-[aryl-carrier protein] + adenosine 3',5'-bisphosphate + H(+)</text>
        <dbReference type="Rhea" id="RHEA:48404"/>
        <dbReference type="Rhea" id="RHEA-COMP:15903"/>
        <dbReference type="Rhea" id="RHEA-COMP:17557"/>
        <dbReference type="ChEBI" id="CHEBI:15378"/>
        <dbReference type="ChEBI" id="CHEBI:29999"/>
        <dbReference type="ChEBI" id="CHEBI:57287"/>
        <dbReference type="ChEBI" id="CHEBI:58343"/>
        <dbReference type="ChEBI" id="CHEBI:64479"/>
    </reaction>
</comment>
<comment type="pathway">
    <text evidence="2">Siderophore biosynthesis; enterobactin biosynthesis.</text>
</comment>
<evidence type="ECO:0000256" key="5">
    <source>
        <dbReference type="ARBA" id="ARBA00019087"/>
    </source>
</evidence>
<keyword evidence="13" id="KW-0460">Magnesium</keyword>
<dbReference type="Proteomes" id="UP000277498">
    <property type="component" value="Unassembled WGS sequence"/>
</dbReference>
<feature type="binding site" evidence="12">
    <location>
        <position position="69"/>
    </location>
    <ligand>
        <name>CoA</name>
        <dbReference type="ChEBI" id="CHEBI:57287"/>
    </ligand>
</feature>
<gene>
    <name evidence="16" type="primary">npt</name>
    <name evidence="16" type="ORF">XINFAN_01934</name>
</gene>
<dbReference type="GO" id="GO:0009239">
    <property type="term" value="P:enterobactin biosynthetic process"/>
    <property type="evidence" value="ECO:0007669"/>
    <property type="project" value="UniProtKB-UniPathway"/>
</dbReference>
<protein>
    <recommendedName>
        <fullName evidence="5">Enterobactin synthase component D</fullName>
    </recommendedName>
    <alternativeName>
        <fullName evidence="8">4'-phosphopantetheinyl transferase EntD</fullName>
    </alternativeName>
    <alternativeName>
        <fullName evidence="9">Enterochelin synthase D</fullName>
    </alternativeName>
</protein>
<feature type="binding site" evidence="13">
    <location>
        <position position="123"/>
    </location>
    <ligand>
        <name>Mg(2+)</name>
        <dbReference type="ChEBI" id="CHEBI:18420"/>
    </ligand>
</feature>
<dbReference type="PANTHER" id="PTHR38096">
    <property type="entry name" value="ENTEROBACTIN SYNTHASE COMPONENT D"/>
    <property type="match status" value="1"/>
</dbReference>
<dbReference type="InterPro" id="IPR003542">
    <property type="entry name" value="Enbac_synth_compD-like"/>
</dbReference>
<dbReference type="InterPro" id="IPR008278">
    <property type="entry name" value="4-PPantetheinyl_Trfase_dom"/>
</dbReference>
<keyword evidence="13" id="KW-0479">Metal-binding</keyword>
<dbReference type="Pfam" id="PF17837">
    <property type="entry name" value="4PPT_N"/>
    <property type="match status" value="1"/>
</dbReference>
<evidence type="ECO:0000256" key="12">
    <source>
        <dbReference type="PIRSR" id="PIRSR603542-1"/>
    </source>
</evidence>
<feature type="binding site" evidence="12">
    <location>
        <position position="162"/>
    </location>
    <ligand>
        <name>CoA</name>
        <dbReference type="ChEBI" id="CHEBI:57287"/>
    </ligand>
</feature>
<keyword evidence="17" id="KW-1185">Reference proteome</keyword>
<dbReference type="GO" id="GO:0009366">
    <property type="term" value="C:enterobactin synthetase complex"/>
    <property type="evidence" value="ECO:0007669"/>
    <property type="project" value="InterPro"/>
</dbReference>
<feature type="domain" description="4'-phosphopantetheinyl transferase" evidence="14">
    <location>
        <begin position="117"/>
        <end position="185"/>
    </location>
</feature>
<evidence type="ECO:0000313" key="17">
    <source>
        <dbReference type="Proteomes" id="UP000277498"/>
    </source>
</evidence>
<evidence type="ECO:0000256" key="4">
    <source>
        <dbReference type="ARBA" id="ARBA00011503"/>
    </source>
</evidence>
<dbReference type="PANTHER" id="PTHR38096:SF1">
    <property type="entry name" value="ENTEROBACTIN SYNTHASE COMPONENT D"/>
    <property type="match status" value="1"/>
</dbReference>
<dbReference type="PRINTS" id="PR01399">
    <property type="entry name" value="ENTSNTHTASED"/>
</dbReference>
<evidence type="ECO:0000256" key="1">
    <source>
        <dbReference type="ARBA" id="ARBA00003937"/>
    </source>
</evidence>
<evidence type="ECO:0000256" key="6">
    <source>
        <dbReference type="ARBA" id="ARBA00022679"/>
    </source>
</evidence>
<feature type="binding site" evidence="12">
    <location>
        <position position="158"/>
    </location>
    <ligand>
        <name>CoA</name>
        <dbReference type="ChEBI" id="CHEBI:57287"/>
    </ligand>
</feature>
<feature type="binding site" evidence="12">
    <location>
        <position position="61"/>
    </location>
    <ligand>
        <name>CoA</name>
        <dbReference type="ChEBI" id="CHEBI:57287"/>
    </ligand>
</feature>
<dbReference type="UniPathway" id="UPA00017"/>
<feature type="binding site" evidence="12">
    <location>
        <position position="172"/>
    </location>
    <ligand>
        <name>CoA</name>
        <dbReference type="ChEBI" id="CHEBI:57287"/>
    </ligand>
</feature>
<comment type="similarity">
    <text evidence="3">Belongs to the P-Pant transferase superfamily. EntD family.</text>
</comment>
<evidence type="ECO:0000256" key="7">
    <source>
        <dbReference type="ARBA" id="ARBA00023191"/>
    </source>
</evidence>
<evidence type="ECO:0000256" key="3">
    <source>
        <dbReference type="ARBA" id="ARBA00008342"/>
    </source>
</evidence>
<reference evidence="16 17" key="1">
    <citation type="submission" date="2018-11" db="EMBL/GenBank/DDBJ databases">
        <authorList>
            <person name="Criscuolo A."/>
        </authorList>
    </citation>
    <scope>NUCLEOTIDE SEQUENCE [LARGE SCALE GENOMIC DNA]</scope>
    <source>
        <strain evidence="16">ACIP111625</strain>
    </source>
</reference>
<evidence type="ECO:0000256" key="11">
    <source>
        <dbReference type="ARBA" id="ARBA00049191"/>
    </source>
</evidence>
<comment type="cofactor">
    <cofactor evidence="13">
        <name>Mg(2+)</name>
        <dbReference type="ChEBI" id="CHEBI:18420"/>
    </cofactor>
</comment>
<feature type="binding site" evidence="13">
    <location>
        <position position="121"/>
    </location>
    <ligand>
        <name>Mg(2+)</name>
        <dbReference type="ChEBI" id="CHEBI:18420"/>
    </ligand>
</feature>
<dbReference type="Pfam" id="PF01648">
    <property type="entry name" value="ACPS"/>
    <property type="match status" value="1"/>
</dbReference>
<accession>A0A3P5XJ58</accession>
<feature type="binding site" evidence="12">
    <location>
        <begin position="101"/>
        <end position="102"/>
    </location>
    <ligand>
        <name>CoA</name>
        <dbReference type="ChEBI" id="CHEBI:57287"/>
    </ligand>
</feature>
<evidence type="ECO:0000256" key="8">
    <source>
        <dbReference type="ARBA" id="ARBA00029894"/>
    </source>
</evidence>
<dbReference type="AlphaFoldDB" id="A0A3P5XJ58"/>
<dbReference type="InterPro" id="IPR037143">
    <property type="entry name" value="4-PPantetheinyl_Trfase_dom_sf"/>
</dbReference>
<dbReference type="GO" id="GO:0005886">
    <property type="term" value="C:plasma membrane"/>
    <property type="evidence" value="ECO:0007669"/>
    <property type="project" value="TreeGrafter"/>
</dbReference>
<sequence>MPCRAAGRCGWRGAAWMPEAGAALAALAGGWLPGCAVAWADPARAYPLLPGEDVTGMVPKRAAEFSAGRHAARLALGAAVAIPKGEDRAPVWPRGVAGSITHAGGVCLAAVSHERRGIGLDLEPLRALGPELTALIQNEDDRMEDAGDPGLWLFCAKEAVYKAQYPLTRRILGPEALAVTIRGGHLTARSREPSAQGGQIAGRIGVCAGYVLAVAWL</sequence>
<evidence type="ECO:0000259" key="14">
    <source>
        <dbReference type="Pfam" id="PF01648"/>
    </source>
</evidence>
<comment type="catalytic activity">
    <reaction evidence="11">
        <text>apo-[peptidyl-carrier protein] + CoA = holo-[peptidyl-carrier protein] + adenosine 3',5'-bisphosphate + H(+)</text>
        <dbReference type="Rhea" id="RHEA:46228"/>
        <dbReference type="Rhea" id="RHEA-COMP:11479"/>
        <dbReference type="Rhea" id="RHEA-COMP:11480"/>
        <dbReference type="ChEBI" id="CHEBI:15378"/>
        <dbReference type="ChEBI" id="CHEBI:29999"/>
        <dbReference type="ChEBI" id="CHEBI:57287"/>
        <dbReference type="ChEBI" id="CHEBI:58343"/>
        <dbReference type="ChEBI" id="CHEBI:64479"/>
    </reaction>
</comment>
<keyword evidence="6 16" id="KW-0808">Transferase</keyword>